<proteinExistence type="predicted"/>
<dbReference type="EMBL" id="JBHSQI010000001">
    <property type="protein sequence ID" value="MFC6152199.1"/>
    <property type="molecule type" value="Genomic_DNA"/>
</dbReference>
<comment type="caution">
    <text evidence="1">The sequence shown here is derived from an EMBL/GenBank/DDBJ whole genome shotgun (WGS) entry which is preliminary data.</text>
</comment>
<reference evidence="2" key="1">
    <citation type="journal article" date="2019" name="Int. J. Syst. Evol. Microbiol.">
        <title>The Global Catalogue of Microorganisms (GCM) 10K type strain sequencing project: providing services to taxonomists for standard genome sequencing and annotation.</title>
        <authorList>
            <consortium name="The Broad Institute Genomics Platform"/>
            <consortium name="The Broad Institute Genome Sequencing Center for Infectious Disease"/>
            <person name="Wu L."/>
            <person name="Ma J."/>
        </authorList>
    </citation>
    <scope>NUCLEOTIDE SEQUENCE [LARGE SCALE GENOMIC DNA]</scope>
    <source>
        <strain evidence="2">DFY28</strain>
    </source>
</reference>
<sequence length="82" mass="8576">MLRDDDFAGRGWPAGTVLHVEPASRAGRGDLVLVSEGGVIRVGCFGVDRGRPALLTDHGATWLSERARVVAVATVVQAPLAV</sequence>
<name>A0ABW1QUE5_9ACTN</name>
<organism evidence="1 2">
    <name type="scientific">Nocardioides yefusunii</name>
    <dbReference type="NCBI Taxonomy" id="2500546"/>
    <lineage>
        <taxon>Bacteria</taxon>
        <taxon>Bacillati</taxon>
        <taxon>Actinomycetota</taxon>
        <taxon>Actinomycetes</taxon>
        <taxon>Propionibacteriales</taxon>
        <taxon>Nocardioidaceae</taxon>
        <taxon>Nocardioides</taxon>
    </lineage>
</organism>
<keyword evidence="2" id="KW-1185">Reference proteome</keyword>
<accession>A0ABW1QUE5</accession>
<gene>
    <name evidence="1" type="ORF">ACFPWU_00760</name>
</gene>
<evidence type="ECO:0000313" key="2">
    <source>
        <dbReference type="Proteomes" id="UP001596098"/>
    </source>
</evidence>
<evidence type="ECO:0000313" key="1">
    <source>
        <dbReference type="EMBL" id="MFC6152199.1"/>
    </source>
</evidence>
<dbReference type="Proteomes" id="UP001596098">
    <property type="component" value="Unassembled WGS sequence"/>
</dbReference>
<dbReference type="RefSeq" id="WP_128220299.1">
    <property type="nucleotide sequence ID" value="NZ_CP034929.1"/>
</dbReference>
<protein>
    <submittedName>
        <fullName evidence="1">Uncharacterized protein</fullName>
    </submittedName>
</protein>